<reference evidence="6" key="1">
    <citation type="submission" date="2016-09" db="EMBL/GenBank/DDBJ databases">
        <title>Genome Sequence of Bathymodiolus thermophilus sulfur-oxidizing gill endosymbiont.</title>
        <authorList>
            <person name="Ponnudurai R."/>
            <person name="Kleiner M."/>
            <person name="Sayavedra L."/>
            <person name="Thuermer A."/>
            <person name="Felbeck H."/>
            <person name="Schlueter R."/>
            <person name="Schweder T."/>
            <person name="Markert S."/>
        </authorList>
    </citation>
    <scope>NUCLEOTIDE SEQUENCE [LARGE SCALE GENOMIC DNA]</scope>
    <source>
        <strain evidence="6">BAT/CrabSpa'14</strain>
    </source>
</reference>
<protein>
    <submittedName>
        <fullName evidence="5">1-(5-phosphoribosyl)-5-((5-phosphoribosylamino)methylideneamino)imidazole-4-carboxamide isomerase</fullName>
    </submittedName>
</protein>
<dbReference type="Pfam" id="PF06155">
    <property type="entry name" value="GBBH-like_N"/>
    <property type="match status" value="1"/>
</dbReference>
<dbReference type="PANTHER" id="PTHR35303:SF5">
    <property type="entry name" value="OS02G0197800 PROTEIN"/>
    <property type="match status" value="1"/>
</dbReference>
<dbReference type="InterPro" id="IPR038492">
    <property type="entry name" value="GBBH-like_N_sf"/>
</dbReference>
<dbReference type="Gene3D" id="3.30.2020.30">
    <property type="match status" value="1"/>
</dbReference>
<comment type="caution">
    <text evidence="5">The sequence shown here is derived from an EMBL/GenBank/DDBJ whole genome shotgun (WGS) entry which is preliminary data.</text>
</comment>
<evidence type="ECO:0000313" key="5">
    <source>
        <dbReference type="EMBL" id="OIR25362.1"/>
    </source>
</evidence>
<organism evidence="5 6">
    <name type="scientific">Bathymodiolus thermophilus thioautotrophic gill symbiont</name>
    <dbReference type="NCBI Taxonomy" id="2360"/>
    <lineage>
        <taxon>Bacteria</taxon>
        <taxon>Pseudomonadati</taxon>
        <taxon>Pseudomonadota</taxon>
        <taxon>Gammaproteobacteria</taxon>
        <taxon>sulfur-oxidizing symbionts</taxon>
    </lineage>
</organism>
<evidence type="ECO:0000256" key="1">
    <source>
        <dbReference type="ARBA" id="ARBA00022723"/>
    </source>
</evidence>
<evidence type="ECO:0000313" key="4">
    <source>
        <dbReference type="EMBL" id="CAB5502687.1"/>
    </source>
</evidence>
<evidence type="ECO:0000313" key="7">
    <source>
        <dbReference type="Proteomes" id="UP000643672"/>
    </source>
</evidence>
<sequence>MQTPSNITLNKAKNLLTLTFGDIEYPLTAEYLRVHSPSAEVVGHGPGQETLQIGKENVTIKRIEPTGNYAIVLFFSDGHDSGIYSWEHLYNLATEYEVRWSNYLTRLKDAGHSHKQH</sequence>
<gene>
    <name evidence="5" type="ORF">BGC33_13305</name>
    <name evidence="4" type="ORF">THERMOS_1651</name>
</gene>
<reference evidence="5" key="2">
    <citation type="journal article" date="2017" name="Stand. Genomic Sci.">
        <title>Genome sequence of the sulfur-oxidizing Bathymodiolus thermophilus gill endosymbiont.</title>
        <authorList>
            <person name="Ponnudurai R."/>
            <person name="Sayavedra L."/>
            <person name="Kleiner M."/>
            <person name="Heiden S.E."/>
            <person name="Thurmer A."/>
            <person name="Felbeck H."/>
            <person name="Schluter R."/>
            <person name="Sievert S.M."/>
            <person name="Daniel R."/>
            <person name="Schweder T."/>
            <person name="Markert S."/>
        </authorList>
    </citation>
    <scope>NUCLEOTIDE SEQUENCE</scope>
    <source>
        <strain evidence="5">BAT/CrabSpa'14</strain>
    </source>
</reference>
<feature type="domain" description="Gamma-butyrobetaine hydroxylase-like N-terminal" evidence="3">
    <location>
        <begin position="7"/>
        <end position="90"/>
    </location>
</feature>
<dbReference type="PANTHER" id="PTHR35303">
    <property type="entry name" value="OS02G0197800 PROTEIN"/>
    <property type="match status" value="1"/>
</dbReference>
<evidence type="ECO:0000313" key="6">
    <source>
        <dbReference type="Proteomes" id="UP000182798"/>
    </source>
</evidence>
<keyword evidence="1" id="KW-0479">Metal-binding</keyword>
<keyword evidence="5" id="KW-0413">Isomerase</keyword>
<dbReference type="AlphaFoldDB" id="A0A1J5TX79"/>
<evidence type="ECO:0000259" key="3">
    <source>
        <dbReference type="Pfam" id="PF06155"/>
    </source>
</evidence>
<reference evidence="4 7" key="3">
    <citation type="submission" date="2020-05" db="EMBL/GenBank/DDBJ databases">
        <authorList>
            <person name="Petersen J."/>
            <person name="Sayavedra L."/>
        </authorList>
    </citation>
    <scope>NUCLEOTIDE SEQUENCE [LARGE SCALE GENOMIC DNA]</scope>
    <source>
        <strain evidence="4">B thermophilus SOXS</strain>
    </source>
</reference>
<dbReference type="EMBL" id="CAESAQ020000076">
    <property type="protein sequence ID" value="CAB5502687.1"/>
    <property type="molecule type" value="Genomic_DNA"/>
</dbReference>
<evidence type="ECO:0000256" key="2">
    <source>
        <dbReference type="ARBA" id="ARBA00023004"/>
    </source>
</evidence>
<dbReference type="InterPro" id="IPR010376">
    <property type="entry name" value="GBBH-like_N"/>
</dbReference>
<dbReference type="Proteomes" id="UP000643672">
    <property type="component" value="Unassembled WGS sequence"/>
</dbReference>
<accession>A0A1J5TX79</accession>
<dbReference type="Proteomes" id="UP000182798">
    <property type="component" value="Unassembled WGS sequence"/>
</dbReference>
<dbReference type="GO" id="GO:0046872">
    <property type="term" value="F:metal ion binding"/>
    <property type="evidence" value="ECO:0007669"/>
    <property type="project" value="UniProtKB-KW"/>
</dbReference>
<dbReference type="RefSeq" id="WP_071563592.1">
    <property type="nucleotide sequence ID" value="NZ_CAESAQ020000076.1"/>
</dbReference>
<dbReference type="OrthoDB" id="9794178at2"/>
<keyword evidence="7" id="KW-1185">Reference proteome</keyword>
<dbReference type="GO" id="GO:0016853">
    <property type="term" value="F:isomerase activity"/>
    <property type="evidence" value="ECO:0007669"/>
    <property type="project" value="UniProtKB-KW"/>
</dbReference>
<keyword evidence="2" id="KW-0408">Iron</keyword>
<name>A0A1J5TX79_9GAMM</name>
<proteinExistence type="predicted"/>
<dbReference type="EMBL" id="MIQH01000343">
    <property type="protein sequence ID" value="OIR25362.1"/>
    <property type="molecule type" value="Genomic_DNA"/>
</dbReference>